<dbReference type="EMBL" id="OV725079">
    <property type="protein sequence ID" value="CAH1395882.1"/>
    <property type="molecule type" value="Genomic_DNA"/>
</dbReference>
<dbReference type="InterPro" id="IPR013883">
    <property type="entry name" value="TF_Iwr1_dom"/>
</dbReference>
<keyword evidence="6" id="KW-0813">Transport</keyword>
<comment type="function">
    <text evidence="1">Directs RNA polymerase II nuclear import.</text>
</comment>
<name>A0A9P0H5R5_NEZVI</name>
<evidence type="ECO:0000256" key="5">
    <source>
        <dbReference type="ARBA" id="ARBA00017036"/>
    </source>
</evidence>
<dbReference type="AlphaFoldDB" id="A0A9P0H5R5"/>
<reference evidence="12" key="1">
    <citation type="submission" date="2022-01" db="EMBL/GenBank/DDBJ databases">
        <authorList>
            <person name="King R."/>
        </authorList>
    </citation>
    <scope>NUCLEOTIDE SEQUENCE</scope>
</reference>
<gene>
    <name evidence="12" type="ORF">NEZAVI_LOCUS6061</name>
</gene>
<organism evidence="12 13">
    <name type="scientific">Nezara viridula</name>
    <name type="common">Southern green stink bug</name>
    <name type="synonym">Cimex viridulus</name>
    <dbReference type="NCBI Taxonomy" id="85310"/>
    <lineage>
        <taxon>Eukaryota</taxon>
        <taxon>Metazoa</taxon>
        <taxon>Ecdysozoa</taxon>
        <taxon>Arthropoda</taxon>
        <taxon>Hexapoda</taxon>
        <taxon>Insecta</taxon>
        <taxon>Pterygota</taxon>
        <taxon>Neoptera</taxon>
        <taxon>Paraneoptera</taxon>
        <taxon>Hemiptera</taxon>
        <taxon>Heteroptera</taxon>
        <taxon>Panheteroptera</taxon>
        <taxon>Pentatomomorpha</taxon>
        <taxon>Pentatomoidea</taxon>
        <taxon>Pentatomidae</taxon>
        <taxon>Pentatominae</taxon>
        <taxon>Nezara</taxon>
    </lineage>
</organism>
<evidence type="ECO:0000256" key="1">
    <source>
        <dbReference type="ARBA" id="ARBA00003202"/>
    </source>
</evidence>
<keyword evidence="8" id="KW-0653">Protein transport</keyword>
<dbReference type="GO" id="GO:0015031">
    <property type="term" value="P:protein transport"/>
    <property type="evidence" value="ECO:0007669"/>
    <property type="project" value="UniProtKB-KW"/>
</dbReference>
<evidence type="ECO:0000256" key="8">
    <source>
        <dbReference type="ARBA" id="ARBA00022927"/>
    </source>
</evidence>
<dbReference type="GO" id="GO:0005737">
    <property type="term" value="C:cytoplasm"/>
    <property type="evidence" value="ECO:0007669"/>
    <property type="project" value="UniProtKB-SubCell"/>
</dbReference>
<sequence>MALLRVKRRRDEDAIDALLLACKKHKTEDPSFSTVFKFAGTVDGKEEDVSVHVSNVKEVFNSGKSFRFQKRQVSDITEKLKAENKLFSKNNRLKVINCFRTGENEEEKELTVVDIENQPQQITNEAPKDSCSSVSTEEQYVYDLYYSSGNFDDLLMENVLSAHAVDEDLLFGDFLDKDEEEDAIMDDEDDSNDENNWRNDYPDEESDDSKSSIDERHLRLAMQMKNINLDGEYESDLSSDQEDEALIFCDDDERGYYFCASSIESDNSDRSDKE</sequence>
<keyword evidence="7" id="KW-0963">Cytoplasm</keyword>
<dbReference type="OrthoDB" id="6255506at2759"/>
<dbReference type="Proteomes" id="UP001152798">
    <property type="component" value="Chromosome 3"/>
</dbReference>
<evidence type="ECO:0000313" key="12">
    <source>
        <dbReference type="EMBL" id="CAH1395882.1"/>
    </source>
</evidence>
<evidence type="ECO:0000256" key="2">
    <source>
        <dbReference type="ARBA" id="ARBA00004123"/>
    </source>
</evidence>
<feature type="region of interest" description="Disordered" evidence="10">
    <location>
        <begin position="184"/>
        <end position="213"/>
    </location>
</feature>
<dbReference type="InterPro" id="IPR040218">
    <property type="entry name" value="SLC7A6OS"/>
</dbReference>
<comment type="similarity">
    <text evidence="4">Belongs to the IWR1/SLC7A6OS family.</text>
</comment>
<evidence type="ECO:0000256" key="3">
    <source>
        <dbReference type="ARBA" id="ARBA00004496"/>
    </source>
</evidence>
<dbReference type="GO" id="GO:0032502">
    <property type="term" value="P:developmental process"/>
    <property type="evidence" value="ECO:0007669"/>
    <property type="project" value="TreeGrafter"/>
</dbReference>
<dbReference type="PANTHER" id="PTHR31196">
    <property type="entry name" value="RNA POLYMERASE II NUCLEAR LOCALIZATION PROTEIN SLC7A6OS-RELATED"/>
    <property type="match status" value="1"/>
</dbReference>
<evidence type="ECO:0000256" key="9">
    <source>
        <dbReference type="ARBA" id="ARBA00023242"/>
    </source>
</evidence>
<dbReference type="PANTHER" id="PTHR31196:SF2">
    <property type="entry name" value="RNA POLYMERASE II NUCLEAR LOCALIZATION PROTEIN SLC7A6OS-RELATED"/>
    <property type="match status" value="1"/>
</dbReference>
<feature type="domain" description="Transcription factor Iwr1" evidence="11">
    <location>
        <begin position="138"/>
        <end position="205"/>
    </location>
</feature>
<evidence type="ECO:0000256" key="4">
    <source>
        <dbReference type="ARBA" id="ARBA00010218"/>
    </source>
</evidence>
<comment type="subcellular location">
    <subcellularLocation>
        <location evidence="3">Cytoplasm</location>
    </subcellularLocation>
    <subcellularLocation>
        <location evidence="2">Nucleus</location>
    </subcellularLocation>
</comment>
<evidence type="ECO:0000256" key="10">
    <source>
        <dbReference type="SAM" id="MobiDB-lite"/>
    </source>
</evidence>
<evidence type="ECO:0000259" key="11">
    <source>
        <dbReference type="Pfam" id="PF08574"/>
    </source>
</evidence>
<dbReference type="GO" id="GO:0005634">
    <property type="term" value="C:nucleus"/>
    <property type="evidence" value="ECO:0007669"/>
    <property type="project" value="UniProtKB-SubCell"/>
</dbReference>
<feature type="compositionally biased region" description="Acidic residues" evidence="10">
    <location>
        <begin position="184"/>
        <end position="193"/>
    </location>
</feature>
<protein>
    <recommendedName>
        <fullName evidence="5">Probable RNA polymerase II nuclear localization protein SLC7A6OS</fullName>
    </recommendedName>
</protein>
<dbReference type="Pfam" id="PF08574">
    <property type="entry name" value="Iwr1"/>
    <property type="match status" value="1"/>
</dbReference>
<evidence type="ECO:0000313" key="13">
    <source>
        <dbReference type="Proteomes" id="UP001152798"/>
    </source>
</evidence>
<evidence type="ECO:0000256" key="7">
    <source>
        <dbReference type="ARBA" id="ARBA00022490"/>
    </source>
</evidence>
<accession>A0A9P0H5R5</accession>
<proteinExistence type="inferred from homology"/>
<keyword evidence="13" id="KW-1185">Reference proteome</keyword>
<keyword evidence="9" id="KW-0539">Nucleus</keyword>
<evidence type="ECO:0000256" key="6">
    <source>
        <dbReference type="ARBA" id="ARBA00022448"/>
    </source>
</evidence>